<dbReference type="AlphaFoldDB" id="A0A5B7GPN2"/>
<protein>
    <submittedName>
        <fullName evidence="2">Uncharacterized protein</fullName>
    </submittedName>
</protein>
<comment type="caution">
    <text evidence="2">The sequence shown here is derived from an EMBL/GenBank/DDBJ whole genome shotgun (WGS) entry which is preliminary data.</text>
</comment>
<evidence type="ECO:0000256" key="1">
    <source>
        <dbReference type="SAM" id="MobiDB-lite"/>
    </source>
</evidence>
<dbReference type="EMBL" id="VSRR010016681">
    <property type="protein sequence ID" value="MPC59579.1"/>
    <property type="molecule type" value="Genomic_DNA"/>
</dbReference>
<name>A0A5B7GPN2_PORTR</name>
<feature type="region of interest" description="Disordered" evidence="1">
    <location>
        <begin position="1"/>
        <end position="28"/>
    </location>
</feature>
<proteinExistence type="predicted"/>
<organism evidence="2 3">
    <name type="scientific">Portunus trituberculatus</name>
    <name type="common">Swimming crab</name>
    <name type="synonym">Neptunus trituberculatus</name>
    <dbReference type="NCBI Taxonomy" id="210409"/>
    <lineage>
        <taxon>Eukaryota</taxon>
        <taxon>Metazoa</taxon>
        <taxon>Ecdysozoa</taxon>
        <taxon>Arthropoda</taxon>
        <taxon>Crustacea</taxon>
        <taxon>Multicrustacea</taxon>
        <taxon>Malacostraca</taxon>
        <taxon>Eumalacostraca</taxon>
        <taxon>Eucarida</taxon>
        <taxon>Decapoda</taxon>
        <taxon>Pleocyemata</taxon>
        <taxon>Brachyura</taxon>
        <taxon>Eubrachyura</taxon>
        <taxon>Portunoidea</taxon>
        <taxon>Portunidae</taxon>
        <taxon>Portuninae</taxon>
        <taxon>Portunus</taxon>
    </lineage>
</organism>
<gene>
    <name evidence="2" type="ORF">E2C01_053603</name>
</gene>
<feature type="region of interest" description="Disordered" evidence="1">
    <location>
        <begin position="98"/>
        <end position="151"/>
    </location>
</feature>
<accession>A0A5B7GPN2</accession>
<dbReference type="Proteomes" id="UP000324222">
    <property type="component" value="Unassembled WGS sequence"/>
</dbReference>
<feature type="compositionally biased region" description="Low complexity" evidence="1">
    <location>
        <begin position="131"/>
        <end position="144"/>
    </location>
</feature>
<keyword evidence="3" id="KW-1185">Reference proteome</keyword>
<sequence>MSGMHAASKTSAPARHHPGTACHQPHPAANLPKQTTCLQQSLVLVMSLPPSRTSSTQYAVGSPLWPQPHLQRAVLSGTKERVHMTCVSIACATQPKKRVNAAGQCATATAPSPRMDTPTKPVKGATRQHRSPSGMAPASPASESKSPEADL</sequence>
<evidence type="ECO:0000313" key="2">
    <source>
        <dbReference type="EMBL" id="MPC59579.1"/>
    </source>
</evidence>
<evidence type="ECO:0000313" key="3">
    <source>
        <dbReference type="Proteomes" id="UP000324222"/>
    </source>
</evidence>
<reference evidence="2 3" key="1">
    <citation type="submission" date="2019-05" db="EMBL/GenBank/DDBJ databases">
        <title>Another draft genome of Portunus trituberculatus and its Hox gene families provides insights of decapod evolution.</title>
        <authorList>
            <person name="Jeong J.-H."/>
            <person name="Song I."/>
            <person name="Kim S."/>
            <person name="Choi T."/>
            <person name="Kim D."/>
            <person name="Ryu S."/>
            <person name="Kim W."/>
        </authorList>
    </citation>
    <scope>NUCLEOTIDE SEQUENCE [LARGE SCALE GENOMIC DNA]</scope>
    <source>
        <tissue evidence="2">Muscle</tissue>
    </source>
</reference>